<evidence type="ECO:0000313" key="7">
    <source>
        <dbReference type="Proteomes" id="UP001178322"/>
    </source>
</evidence>
<dbReference type="EMBL" id="CP126101">
    <property type="protein sequence ID" value="WHY49915.1"/>
    <property type="molecule type" value="Genomic_DNA"/>
</dbReference>
<dbReference type="InterPro" id="IPR003593">
    <property type="entry name" value="AAA+_ATPase"/>
</dbReference>
<proteinExistence type="inferred from homology"/>
<dbReference type="InterPro" id="IPR027417">
    <property type="entry name" value="P-loop_NTPase"/>
</dbReference>
<comment type="similarity">
    <text evidence="1">Belongs to the ABC transporter superfamily.</text>
</comment>
<evidence type="ECO:0000256" key="4">
    <source>
        <dbReference type="ARBA" id="ARBA00022840"/>
    </source>
</evidence>
<dbReference type="Gene3D" id="3.40.50.300">
    <property type="entry name" value="P-loop containing nucleotide triphosphate hydrolases"/>
    <property type="match status" value="1"/>
</dbReference>
<dbReference type="PANTHER" id="PTHR43335">
    <property type="entry name" value="ABC TRANSPORTER, ATP-BINDING PROTEIN"/>
    <property type="match status" value="1"/>
</dbReference>
<dbReference type="SMART" id="SM00382">
    <property type="entry name" value="AAA"/>
    <property type="match status" value="1"/>
</dbReference>
<dbReference type="PANTHER" id="PTHR43335:SF4">
    <property type="entry name" value="ABC TRANSPORTER, ATP-BINDING PROTEIN"/>
    <property type="match status" value="1"/>
</dbReference>
<dbReference type="InterPro" id="IPR003439">
    <property type="entry name" value="ABC_transporter-like_ATP-bd"/>
</dbReference>
<keyword evidence="2" id="KW-0813">Transport</keyword>
<feature type="domain" description="ABC transporter" evidence="5">
    <location>
        <begin position="8"/>
        <end position="232"/>
    </location>
</feature>
<evidence type="ECO:0000256" key="3">
    <source>
        <dbReference type="ARBA" id="ARBA00022741"/>
    </source>
</evidence>
<evidence type="ECO:0000256" key="2">
    <source>
        <dbReference type="ARBA" id="ARBA00022448"/>
    </source>
</evidence>
<dbReference type="GO" id="GO:0005524">
    <property type="term" value="F:ATP binding"/>
    <property type="evidence" value="ECO:0007669"/>
    <property type="project" value="UniProtKB-KW"/>
</dbReference>
<reference evidence="6" key="1">
    <citation type="submission" date="2023-05" db="EMBL/GenBank/DDBJ databases">
        <title>Comparative genomics of Bacillaceae isolates and their secondary metabolite potential.</title>
        <authorList>
            <person name="Song L."/>
            <person name="Nielsen L.J."/>
            <person name="Mohite O."/>
            <person name="Xu X."/>
            <person name="Weber T."/>
            <person name="Kovacs A.T."/>
        </authorList>
    </citation>
    <scope>NUCLEOTIDE SEQUENCE</scope>
    <source>
        <strain evidence="6">LY1</strain>
    </source>
</reference>
<organism evidence="6 7">
    <name type="scientific">Lysinibacillus pakistanensis</name>
    <dbReference type="NCBI Taxonomy" id="759811"/>
    <lineage>
        <taxon>Bacteria</taxon>
        <taxon>Bacillati</taxon>
        <taxon>Bacillota</taxon>
        <taxon>Bacilli</taxon>
        <taxon>Bacillales</taxon>
        <taxon>Bacillaceae</taxon>
        <taxon>Lysinibacillus</taxon>
    </lineage>
</organism>
<keyword evidence="3" id="KW-0547">Nucleotide-binding</keyword>
<dbReference type="PROSITE" id="PS50893">
    <property type="entry name" value="ABC_TRANSPORTER_2"/>
    <property type="match status" value="1"/>
</dbReference>
<dbReference type="Pfam" id="PF00005">
    <property type="entry name" value="ABC_tran"/>
    <property type="match status" value="1"/>
</dbReference>
<keyword evidence="4 6" id="KW-0067">ATP-binding</keyword>
<dbReference type="RefSeq" id="WP_283868630.1">
    <property type="nucleotide sequence ID" value="NZ_CP126101.1"/>
</dbReference>
<protein>
    <submittedName>
        <fullName evidence="6">ATP-binding cassette domain-containing protein</fullName>
    </submittedName>
</protein>
<dbReference type="SUPFAM" id="SSF52540">
    <property type="entry name" value="P-loop containing nucleoside triphosphate hydrolases"/>
    <property type="match status" value="1"/>
</dbReference>
<accession>A0AAX3WTP9</accession>
<dbReference type="AlphaFoldDB" id="A0AAX3WTP9"/>
<evidence type="ECO:0000313" key="6">
    <source>
        <dbReference type="EMBL" id="WHY49915.1"/>
    </source>
</evidence>
<dbReference type="GO" id="GO:0016887">
    <property type="term" value="F:ATP hydrolysis activity"/>
    <property type="evidence" value="ECO:0007669"/>
    <property type="project" value="InterPro"/>
</dbReference>
<name>A0AAX3WTP9_9BACI</name>
<evidence type="ECO:0000256" key="1">
    <source>
        <dbReference type="ARBA" id="ARBA00005417"/>
    </source>
</evidence>
<sequence length="245" mass="26557">MTNTTKNIVISQLCKRHGEKDILKDVSFEAKEGRITAFLGPNGAGKSSTLRILLGLDRSTGTATFGGSNYVTFNTPLKVVGAAFDGIGGTPSRRVKTHLKIIAQSNNISFRRVSEVLKIVGLSEKSKARLGTLSLGEGQRLGLAVALLGDPQYIVLDEPTNGLDPTGIRWFRKFIRQQSDMGKTILLSSHLLSEVEAVADDVVIINHGKVIATGELQHVMKNLESLEDVFFSLTEGGEAKDDDFF</sequence>
<evidence type="ECO:0000259" key="5">
    <source>
        <dbReference type="PROSITE" id="PS50893"/>
    </source>
</evidence>
<gene>
    <name evidence="6" type="ORF">QNH24_16445</name>
</gene>
<dbReference type="Proteomes" id="UP001178322">
    <property type="component" value="Chromosome"/>
</dbReference>